<dbReference type="Gene3D" id="2.60.120.260">
    <property type="entry name" value="Galactose-binding domain-like"/>
    <property type="match status" value="1"/>
</dbReference>
<accession>A0AAN1WLM4</accession>
<evidence type="ECO:0000256" key="4">
    <source>
        <dbReference type="SAM" id="MobiDB-lite"/>
    </source>
</evidence>
<dbReference type="InterPro" id="IPR008979">
    <property type="entry name" value="Galactose-bd-like_sf"/>
</dbReference>
<feature type="domain" description="Cytochrome c" evidence="6">
    <location>
        <begin position="268"/>
        <end position="400"/>
    </location>
</feature>
<sequence>MHLKRYQKPCSADLGRAFKIGGLLLGSLALFACDGAPQPGSSSSDVVVSSSVVPTSSSAATTSSATAVSSEAPSSSSVAIVSSSSQGNPTANSLLSDGSFTQGLAQFATPNLVNATLSWDTGYLDFAISAASTQTWEVELVHPVSVQTNANYTLCFDAKTDGNARDILFHIDGGEDSNWAIISGANSELRALSGSWNSYQQTMMVSSDDATARVQFLLGTSNVNVQLDNIGLYLGTECGQSGTMPPSSQASSSSAPAASSSSSATTEGNATLGQTLFESDPSLVCSACHGASDFSVNAGNRNQVIQRIFLDMPPSNNPQADCDLQCATDIVAFLEAQGGQQSSSTNSSTGSEDLAHIEGKTIFEEQCQRCHDGERTAGVFQDGLYDEAMESLAAKGIYTANALSDYIAASMPLGGAASCGEVCADKVTEYIVSWHVLPINPQFADATLPRSQPERKALSCSQPESYGERLVRLLTREEYANTVRDLFGYTDNSLGSYLPQDDAKGKFINNKDITLRTDIEYDGVVQLAETIAQWSKDSNFNWLSCGNLDETCAQRLVNEYGTYIFRRPLTNAEKNGTNDVPGYLAIARGEYTDGDVAQGMQVALAAMLSSPQFLYRHEIGQDANGAFALSSYEMATFLSYTFTRSTPQPGSSLWLAAENNRLNSADSIRQEASKLLETDAAKAILGEFVHDWLSTRDVLATQKDPAQFGNFDDIAADMVTELSLLFQNIMLDDNASFADLYAPGKTYVNSRLAQHYGINAPGGNSFQAVAPANRGGLLLSGAFLANRGDFAEASPVRRATYIRRDMLCQYMPPPPAGVSTSREEKKGSLEAFLNDERTTNRDTFHRLTEGTPCVECHAELINPLGFGLEDYDTAGRFRTVDNAGNPINASGAFFSPFMELHFFGDSNRSTEHYPFNGGQELATMLATGEASGLAKSCLAMQFYNYATGIMVDSITEADGPLTENLEQQERDGYGCDVNDMVGEMNQSSPRSMLEAIGTLDSIRFRKAWSR</sequence>
<keyword evidence="3" id="KW-0349">Heme</keyword>
<feature type="signal peptide" evidence="5">
    <location>
        <begin position="1"/>
        <end position="32"/>
    </location>
</feature>
<reference evidence="7 8" key="1">
    <citation type="journal article" date="2022" name="IScience">
        <title>An ultrasensitive nanofiber-based assay for enzymatic hydrolysis and deep-sea microbial degradation of cellulose.</title>
        <authorList>
            <person name="Tsudome M."/>
            <person name="Tachioka M."/>
            <person name="Miyazaki M."/>
            <person name="Uchimura K."/>
            <person name="Tsuda M."/>
            <person name="Takaki Y."/>
            <person name="Deguchi S."/>
        </authorList>
    </citation>
    <scope>NUCLEOTIDE SEQUENCE [LARGE SCALE GENOMIC DNA]</scope>
    <source>
        <strain evidence="7 8">GE09</strain>
    </source>
</reference>
<evidence type="ECO:0000259" key="6">
    <source>
        <dbReference type="PROSITE" id="PS51007"/>
    </source>
</evidence>
<name>A0AAN1WLM4_9GAMM</name>
<evidence type="ECO:0000313" key="7">
    <source>
        <dbReference type="EMBL" id="BCD99883.1"/>
    </source>
</evidence>
<dbReference type="GO" id="GO:0020037">
    <property type="term" value="F:heme binding"/>
    <property type="evidence" value="ECO:0007669"/>
    <property type="project" value="InterPro"/>
</dbReference>
<dbReference type="PROSITE" id="PS51007">
    <property type="entry name" value="CYTC"/>
    <property type="match status" value="1"/>
</dbReference>
<dbReference type="RefSeq" id="WP_236985183.1">
    <property type="nucleotide sequence ID" value="NZ_AP023086.1"/>
</dbReference>
<feature type="compositionally biased region" description="Low complexity" evidence="4">
    <location>
        <begin position="245"/>
        <end position="264"/>
    </location>
</feature>
<dbReference type="EMBL" id="AP023086">
    <property type="protein sequence ID" value="BCD99883.1"/>
    <property type="molecule type" value="Genomic_DNA"/>
</dbReference>
<keyword evidence="1 3" id="KW-0479">Metal-binding</keyword>
<dbReference type="Pfam" id="PF13442">
    <property type="entry name" value="Cytochrome_CBB3"/>
    <property type="match status" value="1"/>
</dbReference>
<dbReference type="InterPro" id="IPR013039">
    <property type="entry name" value="DUF1588"/>
</dbReference>
<organism evidence="7 8">
    <name type="scientific">Marinagarivorans cellulosilyticus</name>
    <dbReference type="NCBI Taxonomy" id="2721545"/>
    <lineage>
        <taxon>Bacteria</taxon>
        <taxon>Pseudomonadati</taxon>
        <taxon>Pseudomonadota</taxon>
        <taxon>Gammaproteobacteria</taxon>
        <taxon>Cellvibrionales</taxon>
        <taxon>Cellvibrionaceae</taxon>
        <taxon>Marinagarivorans</taxon>
    </lineage>
</organism>
<dbReference type="InterPro" id="IPR013036">
    <property type="entry name" value="DUF1587"/>
</dbReference>
<keyword evidence="2 3" id="KW-0408">Iron</keyword>
<dbReference type="PROSITE" id="PS51257">
    <property type="entry name" value="PROKAR_LIPOPROTEIN"/>
    <property type="match status" value="1"/>
</dbReference>
<dbReference type="InterPro" id="IPR013042">
    <property type="entry name" value="DUF1592"/>
</dbReference>
<keyword evidence="8" id="KW-1185">Reference proteome</keyword>
<feature type="region of interest" description="Disordered" evidence="4">
    <location>
        <begin position="241"/>
        <end position="267"/>
    </location>
</feature>
<dbReference type="GO" id="GO:0046872">
    <property type="term" value="F:metal ion binding"/>
    <property type="evidence" value="ECO:0007669"/>
    <property type="project" value="UniProtKB-KW"/>
</dbReference>
<evidence type="ECO:0000256" key="1">
    <source>
        <dbReference type="ARBA" id="ARBA00022723"/>
    </source>
</evidence>
<dbReference type="Proteomes" id="UP001320119">
    <property type="component" value="Chromosome"/>
</dbReference>
<evidence type="ECO:0000256" key="3">
    <source>
        <dbReference type="PROSITE-ProRule" id="PRU00433"/>
    </source>
</evidence>
<gene>
    <name evidence="7" type="ORF">MARGE09_P4085</name>
</gene>
<dbReference type="Pfam" id="PF07637">
    <property type="entry name" value="PSD5"/>
    <property type="match status" value="1"/>
</dbReference>
<dbReference type="SUPFAM" id="SSF49785">
    <property type="entry name" value="Galactose-binding domain-like"/>
    <property type="match status" value="1"/>
</dbReference>
<dbReference type="GO" id="GO:0009055">
    <property type="term" value="F:electron transfer activity"/>
    <property type="evidence" value="ECO:0007669"/>
    <property type="project" value="InterPro"/>
</dbReference>
<dbReference type="InterPro" id="IPR013043">
    <property type="entry name" value="DUF1595"/>
</dbReference>
<evidence type="ECO:0000256" key="2">
    <source>
        <dbReference type="ARBA" id="ARBA00023004"/>
    </source>
</evidence>
<dbReference type="Pfam" id="PF07627">
    <property type="entry name" value="PSCyt3"/>
    <property type="match status" value="1"/>
</dbReference>
<evidence type="ECO:0000313" key="8">
    <source>
        <dbReference type="Proteomes" id="UP001320119"/>
    </source>
</evidence>
<dbReference type="Pfam" id="PF07631">
    <property type="entry name" value="PSD4"/>
    <property type="match status" value="1"/>
</dbReference>
<dbReference type="KEGG" id="marq:MARGE09_P4085"/>
<dbReference type="Pfam" id="PF07626">
    <property type="entry name" value="PSD3"/>
    <property type="match status" value="1"/>
</dbReference>
<keyword evidence="5" id="KW-0732">Signal</keyword>
<dbReference type="InterPro" id="IPR009056">
    <property type="entry name" value="Cyt_c-like_dom"/>
</dbReference>
<proteinExistence type="predicted"/>
<protein>
    <recommendedName>
        <fullName evidence="6">Cytochrome c domain-containing protein</fullName>
    </recommendedName>
</protein>
<dbReference type="AlphaFoldDB" id="A0AAN1WLM4"/>
<feature type="chain" id="PRO_5042864865" description="Cytochrome c domain-containing protein" evidence="5">
    <location>
        <begin position="33"/>
        <end position="1010"/>
    </location>
</feature>
<evidence type="ECO:0000256" key="5">
    <source>
        <dbReference type="SAM" id="SignalP"/>
    </source>
</evidence>